<organism evidence="1">
    <name type="scientific">Culex pipiens</name>
    <name type="common">House mosquito</name>
    <dbReference type="NCBI Taxonomy" id="7175"/>
    <lineage>
        <taxon>Eukaryota</taxon>
        <taxon>Metazoa</taxon>
        <taxon>Ecdysozoa</taxon>
        <taxon>Arthropoda</taxon>
        <taxon>Hexapoda</taxon>
        <taxon>Insecta</taxon>
        <taxon>Pterygota</taxon>
        <taxon>Neoptera</taxon>
        <taxon>Endopterygota</taxon>
        <taxon>Diptera</taxon>
        <taxon>Nematocera</taxon>
        <taxon>Culicoidea</taxon>
        <taxon>Culicidae</taxon>
        <taxon>Culicinae</taxon>
        <taxon>Culicini</taxon>
        <taxon>Culex</taxon>
        <taxon>Culex</taxon>
    </lineage>
</organism>
<dbReference type="EMBL" id="HBUE01282118">
    <property type="protein sequence ID" value="CAG6569631.1"/>
    <property type="molecule type" value="Transcribed_RNA"/>
</dbReference>
<dbReference type="AlphaFoldDB" id="A0A8D8GT82"/>
<dbReference type="EMBL" id="HBUE01176607">
    <property type="protein sequence ID" value="CAG6518107.1"/>
    <property type="molecule type" value="Transcribed_RNA"/>
</dbReference>
<name>A0A8D8GT82_CULPI</name>
<dbReference type="EMBL" id="HBUE01176604">
    <property type="protein sequence ID" value="CAG6518102.1"/>
    <property type="molecule type" value="Transcribed_RNA"/>
</dbReference>
<dbReference type="EMBL" id="HBUE01282123">
    <property type="protein sequence ID" value="CAG6569639.1"/>
    <property type="molecule type" value="Transcribed_RNA"/>
</dbReference>
<sequence>MTSLEKTISTSRRFGICWKIRSQSRSWNSSLARRINSRSRCGLSTAKNGSHMVVFKSTSSETILSQPSRSISGSSQYSASSFAIESSTIPADSSLGTINRNAVLTRSRPKYICK</sequence>
<dbReference type="EMBL" id="HBUE01176608">
    <property type="protein sequence ID" value="CAG6518108.1"/>
    <property type="molecule type" value="Transcribed_RNA"/>
</dbReference>
<evidence type="ECO:0000313" key="1">
    <source>
        <dbReference type="EMBL" id="CAG6518099.1"/>
    </source>
</evidence>
<proteinExistence type="predicted"/>
<dbReference type="EMBL" id="HBUE01282120">
    <property type="protein sequence ID" value="CAG6569634.1"/>
    <property type="molecule type" value="Transcribed_RNA"/>
</dbReference>
<dbReference type="EMBL" id="HBUE01091692">
    <property type="protein sequence ID" value="CAG6481892.1"/>
    <property type="molecule type" value="Transcribed_RNA"/>
</dbReference>
<accession>A0A8D8GT82</accession>
<dbReference type="EMBL" id="HBUE01282119">
    <property type="protein sequence ID" value="CAG6569633.1"/>
    <property type="molecule type" value="Transcribed_RNA"/>
</dbReference>
<dbReference type="EMBL" id="HBUE01176603">
    <property type="protein sequence ID" value="CAG6518101.1"/>
    <property type="molecule type" value="Transcribed_RNA"/>
</dbReference>
<protein>
    <submittedName>
        <fullName evidence="1">(northern house mosquito) hypothetical protein</fullName>
    </submittedName>
</protein>
<dbReference type="EMBL" id="HBUE01176602">
    <property type="protein sequence ID" value="CAG6518099.1"/>
    <property type="molecule type" value="Transcribed_RNA"/>
</dbReference>
<reference evidence="1" key="1">
    <citation type="submission" date="2021-05" db="EMBL/GenBank/DDBJ databases">
        <authorList>
            <person name="Alioto T."/>
            <person name="Alioto T."/>
            <person name="Gomez Garrido J."/>
        </authorList>
    </citation>
    <scope>NUCLEOTIDE SEQUENCE</scope>
</reference>
<dbReference type="EMBL" id="HBUE01282124">
    <property type="protein sequence ID" value="CAG6569640.1"/>
    <property type="molecule type" value="Transcribed_RNA"/>
</dbReference>